<dbReference type="AlphaFoldDB" id="A0A8J6BMG1"/>
<feature type="transmembrane region" description="Helical" evidence="11">
    <location>
        <begin position="12"/>
        <end position="32"/>
    </location>
</feature>
<evidence type="ECO:0000256" key="9">
    <source>
        <dbReference type="PIRSR" id="PIRSR606329-3"/>
    </source>
</evidence>
<feature type="binding site" evidence="9">
    <location>
        <position position="420"/>
    </location>
    <ligand>
        <name>Zn(2+)</name>
        <dbReference type="ChEBI" id="CHEBI:29105"/>
        <note>catalytic</note>
    </ligand>
</feature>
<dbReference type="GO" id="GO:0046033">
    <property type="term" value="P:AMP metabolic process"/>
    <property type="evidence" value="ECO:0007669"/>
    <property type="project" value="TreeGrafter"/>
</dbReference>
<comment type="similarity">
    <text evidence="2">Belongs to the metallo-dependent hydrolases superfamily. Adenosine and AMP deaminases family.</text>
</comment>
<reference evidence="12" key="1">
    <citation type="journal article" date="2021" name="bioRxiv">
        <title>Whole Genome Assembly and Annotation of Northern Wild Rice, Zizania palustris L., Supports a Whole Genome Duplication in the Zizania Genus.</title>
        <authorList>
            <person name="Haas M."/>
            <person name="Kono T."/>
            <person name="Macchietto M."/>
            <person name="Millas R."/>
            <person name="McGilp L."/>
            <person name="Shao M."/>
            <person name="Duquette J."/>
            <person name="Hirsch C.N."/>
            <person name="Kimball J."/>
        </authorList>
    </citation>
    <scope>NUCLEOTIDE SEQUENCE</scope>
    <source>
        <tissue evidence="12">Fresh leaf tissue</tissue>
    </source>
</reference>
<feature type="region of interest" description="Disordered" evidence="10">
    <location>
        <begin position="44"/>
        <end position="80"/>
    </location>
</feature>
<protein>
    <recommendedName>
        <fullName evidence="3">AMP deaminase</fullName>
        <ecNumber evidence="3">3.5.4.6</ecNumber>
    </recommendedName>
</protein>
<dbReference type="GO" id="GO:0046872">
    <property type="term" value="F:metal ion binding"/>
    <property type="evidence" value="ECO:0007669"/>
    <property type="project" value="UniProtKB-KW"/>
</dbReference>
<dbReference type="EMBL" id="JAAALK010000082">
    <property type="protein sequence ID" value="KAG8085273.1"/>
    <property type="molecule type" value="Genomic_DNA"/>
</dbReference>
<dbReference type="Pfam" id="PF19326">
    <property type="entry name" value="AMP_deaminase"/>
    <property type="match status" value="1"/>
</dbReference>
<evidence type="ECO:0000256" key="1">
    <source>
        <dbReference type="ARBA" id="ARBA00004955"/>
    </source>
</evidence>
<evidence type="ECO:0000256" key="11">
    <source>
        <dbReference type="SAM" id="Phobius"/>
    </source>
</evidence>
<dbReference type="PANTHER" id="PTHR11359:SF0">
    <property type="entry name" value="AMP DEAMINASE"/>
    <property type="match status" value="1"/>
</dbReference>
<evidence type="ECO:0000256" key="10">
    <source>
        <dbReference type="SAM" id="MobiDB-lite"/>
    </source>
</evidence>
<evidence type="ECO:0000313" key="13">
    <source>
        <dbReference type="Proteomes" id="UP000729402"/>
    </source>
</evidence>
<evidence type="ECO:0000256" key="6">
    <source>
        <dbReference type="ARBA" id="ARBA00022833"/>
    </source>
</evidence>
<feature type="compositionally biased region" description="Polar residues" evidence="10">
    <location>
        <begin position="141"/>
        <end position="151"/>
    </location>
</feature>
<comment type="pathway">
    <text evidence="1">Purine metabolism; IMP biosynthesis via salvage pathway; IMP from AMP: step 1/1.</text>
</comment>
<dbReference type="InterPro" id="IPR006329">
    <property type="entry name" value="AMPD"/>
</dbReference>
<feature type="compositionally biased region" description="Low complexity" evidence="10">
    <location>
        <begin position="190"/>
        <end position="199"/>
    </location>
</feature>
<keyword evidence="6 9" id="KW-0862">Zinc</keyword>
<proteinExistence type="inferred from homology"/>
<dbReference type="GO" id="GO:0032264">
    <property type="term" value="P:IMP salvage"/>
    <property type="evidence" value="ECO:0007669"/>
    <property type="project" value="InterPro"/>
</dbReference>
<dbReference type="FunFam" id="4.10.800.20:FF:000001">
    <property type="entry name" value="AMP deaminase"/>
    <property type="match status" value="1"/>
</dbReference>
<comment type="caution">
    <text evidence="12">The sequence shown here is derived from an EMBL/GenBank/DDBJ whole genome shotgun (WGS) entry which is preliminary data.</text>
</comment>
<evidence type="ECO:0000256" key="4">
    <source>
        <dbReference type="ARBA" id="ARBA00022723"/>
    </source>
</evidence>
<evidence type="ECO:0000256" key="2">
    <source>
        <dbReference type="ARBA" id="ARBA00006676"/>
    </source>
</evidence>
<evidence type="ECO:0000256" key="5">
    <source>
        <dbReference type="ARBA" id="ARBA00022801"/>
    </source>
</evidence>
<keyword evidence="7" id="KW-0546">Nucleotide metabolism</keyword>
<accession>A0A8J6BMG1</accession>
<sequence length="587" mass="65345">MGPDAADSSYRLQLAVAALVGASVAAACGYYLHCRTVTQLGDGLSRSRSTAADGRQQRRRAAAAAGKLPPPRRAPAGSASLPDLSSLYSVGVGGGAAARGYAVAEEEEDDDDEVLKEFADTADACLPIPQGLPRLHVGPDGNQQLVRSGSNRRVGIIKPTSPKSSVATASAFESVEGSDEDDATKHSGKLENGYLNTNGNTGGEHKGNKILENGAAAPLAAASLIRSHSISNDLHGVQPDPVVADILRKEPEKESFIKLLTAPNEIPSLDEIEVYKILQKCLELRDCYLFREEVAPWEKEVINDPCTPKPNPNPFTYVPEPKSEHVFQMVDGVVHVYVDKDYTERVYPVADATTFFTDLHYILRVIAAGNTRTVCHNRLNLLEHKFKFHLMLNADREFLAQKTAPHRDFYNVRKVDTHVHHSACMNQKHLLRFIKSKLRKEPDEVVIFRDGTYMTLKEVFESLDLTGYDLNVDLLDVHADKSTFHRFDKFNLKYNPCGQSRLREIFLKQDNLIQGRFLAELTKQVFSDLSASKYQMAEYRISIYGRKQSEWDNLASWIVNNELHSENVVWLVQVSSLFVLVLNKLTL</sequence>
<reference evidence="12" key="2">
    <citation type="submission" date="2021-02" db="EMBL/GenBank/DDBJ databases">
        <authorList>
            <person name="Kimball J.A."/>
            <person name="Haas M.W."/>
            <person name="Macchietto M."/>
            <person name="Kono T."/>
            <person name="Duquette J."/>
            <person name="Shao M."/>
        </authorList>
    </citation>
    <scope>NUCLEOTIDE SEQUENCE</scope>
    <source>
        <tissue evidence="12">Fresh leaf tissue</tissue>
    </source>
</reference>
<keyword evidence="4 9" id="KW-0479">Metal-binding</keyword>
<evidence type="ECO:0000313" key="12">
    <source>
        <dbReference type="EMBL" id="KAG8085273.1"/>
    </source>
</evidence>
<keyword evidence="11" id="KW-0472">Membrane</keyword>
<dbReference type="GO" id="GO:0005829">
    <property type="term" value="C:cytosol"/>
    <property type="evidence" value="ECO:0007669"/>
    <property type="project" value="TreeGrafter"/>
</dbReference>
<dbReference type="Proteomes" id="UP000729402">
    <property type="component" value="Unassembled WGS sequence"/>
</dbReference>
<feature type="region of interest" description="Disordered" evidence="10">
    <location>
        <begin position="130"/>
        <end position="209"/>
    </location>
</feature>
<evidence type="ECO:0000256" key="3">
    <source>
        <dbReference type="ARBA" id="ARBA00012775"/>
    </source>
</evidence>
<feature type="binding site" evidence="8">
    <location>
        <begin position="489"/>
        <end position="494"/>
    </location>
    <ligand>
        <name>substrate</name>
    </ligand>
</feature>
<comment type="cofactor">
    <cofactor evidence="9">
        <name>Zn(2+)</name>
        <dbReference type="ChEBI" id="CHEBI:29105"/>
    </cofactor>
    <text evidence="9">Binds 1 zinc ion per subunit.</text>
</comment>
<gene>
    <name evidence="12" type="ORF">GUJ93_ZPchr0010g8782</name>
</gene>
<dbReference type="PANTHER" id="PTHR11359">
    <property type="entry name" value="AMP DEAMINASE"/>
    <property type="match status" value="1"/>
</dbReference>
<name>A0A8J6BMG1_ZIZPA</name>
<keyword evidence="11" id="KW-1133">Transmembrane helix</keyword>
<evidence type="ECO:0000256" key="8">
    <source>
        <dbReference type="PIRSR" id="PIRSR606329-2"/>
    </source>
</evidence>
<dbReference type="OrthoDB" id="1723809at2759"/>
<keyword evidence="11" id="KW-0812">Transmembrane</keyword>
<organism evidence="12 13">
    <name type="scientific">Zizania palustris</name>
    <name type="common">Northern wild rice</name>
    <dbReference type="NCBI Taxonomy" id="103762"/>
    <lineage>
        <taxon>Eukaryota</taxon>
        <taxon>Viridiplantae</taxon>
        <taxon>Streptophyta</taxon>
        <taxon>Embryophyta</taxon>
        <taxon>Tracheophyta</taxon>
        <taxon>Spermatophyta</taxon>
        <taxon>Magnoliopsida</taxon>
        <taxon>Liliopsida</taxon>
        <taxon>Poales</taxon>
        <taxon>Poaceae</taxon>
        <taxon>BOP clade</taxon>
        <taxon>Oryzoideae</taxon>
        <taxon>Oryzeae</taxon>
        <taxon>Zizaniinae</taxon>
        <taxon>Zizania</taxon>
    </lineage>
</organism>
<keyword evidence="5" id="KW-0378">Hydrolase</keyword>
<keyword evidence="13" id="KW-1185">Reference proteome</keyword>
<feature type="binding site" evidence="8">
    <location>
        <position position="420"/>
    </location>
    <ligand>
        <name>substrate</name>
    </ligand>
</feature>
<dbReference type="GO" id="GO:0003876">
    <property type="term" value="F:AMP deaminase activity"/>
    <property type="evidence" value="ECO:0007669"/>
    <property type="project" value="UniProtKB-EC"/>
</dbReference>
<evidence type="ECO:0000256" key="7">
    <source>
        <dbReference type="ARBA" id="ARBA00023080"/>
    </source>
</evidence>
<dbReference type="EC" id="3.5.4.6" evidence="3"/>
<feature type="binding site" evidence="9">
    <location>
        <position position="418"/>
    </location>
    <ligand>
        <name>Zn(2+)</name>
        <dbReference type="ChEBI" id="CHEBI:29105"/>
        <note>catalytic</note>
    </ligand>
</feature>